<accession>A0A8S5V6F2</accession>
<organism evidence="1">
    <name type="scientific">Siphoviridae sp. ctmqu18</name>
    <dbReference type="NCBI Taxonomy" id="2825655"/>
    <lineage>
        <taxon>Viruses</taxon>
        <taxon>Duplodnaviria</taxon>
        <taxon>Heunggongvirae</taxon>
        <taxon>Uroviricota</taxon>
        <taxon>Caudoviricetes</taxon>
    </lineage>
</organism>
<protein>
    <submittedName>
        <fullName evidence="1">Regulatory phage protein cox</fullName>
    </submittedName>
</protein>
<name>A0A8S5V6F2_9CAUD</name>
<sequence>METAIISVKEACAILGVRPARLRYLMRTNTIDVGRVVEPSSENGNYSYLIYRDKLMSEIGRIDKGEYKRDEANI</sequence>
<dbReference type="EMBL" id="BK016207">
    <property type="protein sequence ID" value="DAG02261.1"/>
    <property type="molecule type" value="Genomic_DNA"/>
</dbReference>
<evidence type="ECO:0000313" key="1">
    <source>
        <dbReference type="EMBL" id="DAG02261.1"/>
    </source>
</evidence>
<reference evidence="1" key="1">
    <citation type="journal article" date="2021" name="Proc. Natl. Acad. Sci. U.S.A.">
        <title>A Catalog of Tens of Thousands of Viruses from Human Metagenomes Reveals Hidden Associations with Chronic Diseases.</title>
        <authorList>
            <person name="Tisza M.J."/>
            <person name="Buck C.B."/>
        </authorList>
    </citation>
    <scope>NUCLEOTIDE SEQUENCE</scope>
    <source>
        <strain evidence="1">Ctmqu18</strain>
    </source>
</reference>
<proteinExistence type="predicted"/>